<dbReference type="InterPro" id="IPR001610">
    <property type="entry name" value="PAC"/>
</dbReference>
<dbReference type="NCBIfam" id="TIGR00254">
    <property type="entry name" value="GGDEF"/>
    <property type="match status" value="1"/>
</dbReference>
<sequence length="1052" mass="117876">MRSNQPESASHNMRTPLAKDSSMGTRHSWLAAGLFAVLFLISLVIGYNVYVPLVDEQRRQLHDALDHIADTQNAAVSAWIRERVGDAMVFSSGRFFGETAAAWLARGAPDDDARRQMLEQLKAIHTTYNYLEVALLDGHGTVRISTQATPLQLDAVAAETMQHALRSSSILVSPFHAIPVSPGTEQTENVVDIIAPLLSIDEEQIDTPAVLLLRARARTDVAPFAHTPPIMGSVTEVLLTEIRGEQVVISSSNLQASHFGKINVLPVSPSELMASAKSHDGSFAMDDASGTPLIAMARQVSRMPWYLVTVINENAIVASVRRMTWLLVGATAGILSLLGIAVLLWWREKEGQMRLQALQEKTERQLLQRQYDYLSKYANDMIILADAGDCIIDVNDKTLQALGRHRADMIGRPVQDLFLPQCKHVLQQAAAKLLREGMALFEVTQQQADGTLMPVEVSARAIDFEGKRFVQLICRDISERKQSELALLESQNRLNSILESILDIVWSVSPDFSRLNYINQSIEQITGYPVSAFETDPRRWLTMIHEDDRPHVEEALHALGPDHAACEAEFRIRRQDRELRWLHCRAHLVVDADGTPQRIDGVATDVTQRKATEQQVEMLAYYDNVTRLPNRTLLYDRLAQATHMAMRSEKKVALLFMDLDNFKNVNDSLGHDIGDMLLRAIAERLSQCVREEDTVARIGGDEFLIVLPDIDRGEQAAAVAEKILAATARPFILKEQQIYSTISIGISVFPDDGKETQELIKHADTALYQAKGQGRDRYQFFTRELNLQIIRSTNIERQLRHAIENDALSLWYQPQIDTKEGRLIGAEALLRWRHAGREVLSPVEFIPVAEERGLISKMGEWAIREACAQCRRWQLEGLHPIPIAVNVSPIQFQQKGFASLVTGILRESQLDPTYLELEITESSIMRRASLVAELAMNLRDVGVGISIDDFGTGYSSLSYLKQIPIDKIKIDRSFIAAMLTHGDDEAITYAIINLARSLNMRVIAEGVETKAQLDRLRLFGCNEVQGHYYSKAVSAETFRDFLANQNMFSEVA</sequence>
<dbReference type="SMART" id="SM00091">
    <property type="entry name" value="PAS"/>
    <property type="match status" value="2"/>
</dbReference>
<dbReference type="PANTHER" id="PTHR44757:SF2">
    <property type="entry name" value="BIOFILM ARCHITECTURE MAINTENANCE PROTEIN MBAA"/>
    <property type="match status" value="1"/>
</dbReference>
<organism evidence="6 7">
    <name type="scientific">Noviherbaspirillum cavernae</name>
    <dbReference type="NCBI Taxonomy" id="2320862"/>
    <lineage>
        <taxon>Bacteria</taxon>
        <taxon>Pseudomonadati</taxon>
        <taxon>Pseudomonadota</taxon>
        <taxon>Betaproteobacteria</taxon>
        <taxon>Burkholderiales</taxon>
        <taxon>Oxalobacteraceae</taxon>
        <taxon>Noviherbaspirillum</taxon>
    </lineage>
</organism>
<dbReference type="Pfam" id="PF13426">
    <property type="entry name" value="PAS_9"/>
    <property type="match status" value="1"/>
</dbReference>
<proteinExistence type="predicted"/>
<dbReference type="Gene3D" id="3.30.450.20">
    <property type="entry name" value="PAS domain"/>
    <property type="match status" value="2"/>
</dbReference>
<dbReference type="CDD" id="cd01948">
    <property type="entry name" value="EAL"/>
    <property type="match status" value="1"/>
</dbReference>
<dbReference type="PROSITE" id="PS50887">
    <property type="entry name" value="GGDEF"/>
    <property type="match status" value="1"/>
</dbReference>
<evidence type="ECO:0000313" key="6">
    <source>
        <dbReference type="EMBL" id="RJG06908.1"/>
    </source>
</evidence>
<reference evidence="6 7" key="1">
    <citation type="submission" date="2018-09" db="EMBL/GenBank/DDBJ databases">
        <authorList>
            <person name="Zhu H."/>
        </authorList>
    </citation>
    <scope>NUCLEOTIDE SEQUENCE [LARGE SCALE GENOMIC DNA]</scope>
    <source>
        <strain evidence="6 7">K2R10-39</strain>
    </source>
</reference>
<keyword evidence="1" id="KW-0812">Transmembrane</keyword>
<dbReference type="InterPro" id="IPR001633">
    <property type="entry name" value="EAL_dom"/>
</dbReference>
<keyword evidence="1" id="KW-1133">Transmembrane helix</keyword>
<feature type="domain" description="EAL" evidence="4">
    <location>
        <begin position="792"/>
        <end position="1046"/>
    </location>
</feature>
<dbReference type="InterPro" id="IPR000160">
    <property type="entry name" value="GGDEF_dom"/>
</dbReference>
<feature type="transmembrane region" description="Helical" evidence="1">
    <location>
        <begin position="325"/>
        <end position="346"/>
    </location>
</feature>
<feature type="domain" description="PAC" evidence="3">
    <location>
        <begin position="566"/>
        <end position="618"/>
    </location>
</feature>
<dbReference type="Gene3D" id="3.20.20.450">
    <property type="entry name" value="EAL domain"/>
    <property type="match status" value="1"/>
</dbReference>
<dbReference type="InterPro" id="IPR052155">
    <property type="entry name" value="Biofilm_reg_signaling"/>
</dbReference>
<dbReference type="InterPro" id="IPR043128">
    <property type="entry name" value="Rev_trsase/Diguanyl_cyclase"/>
</dbReference>
<gene>
    <name evidence="6" type="ORF">D3870_13675</name>
</gene>
<dbReference type="Pfam" id="PF08447">
    <property type="entry name" value="PAS_3"/>
    <property type="match status" value="1"/>
</dbReference>
<evidence type="ECO:0000259" key="3">
    <source>
        <dbReference type="PROSITE" id="PS50113"/>
    </source>
</evidence>
<dbReference type="InterPro" id="IPR000014">
    <property type="entry name" value="PAS"/>
</dbReference>
<comment type="caution">
    <text evidence="6">The sequence shown here is derived from an EMBL/GenBank/DDBJ whole genome shotgun (WGS) entry which is preliminary data.</text>
</comment>
<dbReference type="InterPro" id="IPR035965">
    <property type="entry name" value="PAS-like_dom_sf"/>
</dbReference>
<dbReference type="FunFam" id="3.30.70.270:FF:000001">
    <property type="entry name" value="Diguanylate cyclase domain protein"/>
    <property type="match status" value="1"/>
</dbReference>
<accession>A0A418X358</accession>
<name>A0A418X358_9BURK</name>
<evidence type="ECO:0000313" key="7">
    <source>
        <dbReference type="Proteomes" id="UP000285190"/>
    </source>
</evidence>
<dbReference type="SMART" id="SM00267">
    <property type="entry name" value="GGDEF"/>
    <property type="match status" value="1"/>
</dbReference>
<dbReference type="CDD" id="cd01949">
    <property type="entry name" value="GGDEF"/>
    <property type="match status" value="1"/>
</dbReference>
<evidence type="ECO:0000256" key="1">
    <source>
        <dbReference type="SAM" id="Phobius"/>
    </source>
</evidence>
<dbReference type="SUPFAM" id="SSF55073">
    <property type="entry name" value="Nucleotide cyclase"/>
    <property type="match status" value="1"/>
</dbReference>
<keyword evidence="1" id="KW-0472">Membrane</keyword>
<evidence type="ECO:0000259" key="2">
    <source>
        <dbReference type="PROSITE" id="PS50112"/>
    </source>
</evidence>
<dbReference type="AlphaFoldDB" id="A0A418X358"/>
<dbReference type="Proteomes" id="UP000285190">
    <property type="component" value="Unassembled WGS sequence"/>
</dbReference>
<dbReference type="PROSITE" id="PS50883">
    <property type="entry name" value="EAL"/>
    <property type="match status" value="1"/>
</dbReference>
<dbReference type="CDD" id="cd00130">
    <property type="entry name" value="PAS"/>
    <property type="match status" value="2"/>
</dbReference>
<feature type="domain" description="PAS" evidence="2">
    <location>
        <begin position="490"/>
        <end position="557"/>
    </location>
</feature>
<dbReference type="CDD" id="cd18774">
    <property type="entry name" value="PDC2_HK_sensor"/>
    <property type="match status" value="1"/>
</dbReference>
<dbReference type="GO" id="GO:0003824">
    <property type="term" value="F:catalytic activity"/>
    <property type="evidence" value="ECO:0007669"/>
    <property type="project" value="UniProtKB-ARBA"/>
</dbReference>
<protein>
    <submittedName>
        <fullName evidence="6">Bifunctional diguanylate cyclase/phosphodiesterase</fullName>
    </submittedName>
</protein>
<dbReference type="EMBL" id="QYUN01000002">
    <property type="protein sequence ID" value="RJG06908.1"/>
    <property type="molecule type" value="Genomic_DNA"/>
</dbReference>
<evidence type="ECO:0000259" key="5">
    <source>
        <dbReference type="PROSITE" id="PS50887"/>
    </source>
</evidence>
<feature type="domain" description="GGDEF" evidence="5">
    <location>
        <begin position="650"/>
        <end position="783"/>
    </location>
</feature>
<dbReference type="InterPro" id="IPR013655">
    <property type="entry name" value="PAS_fold_3"/>
</dbReference>
<dbReference type="Gene3D" id="3.30.70.270">
    <property type="match status" value="1"/>
</dbReference>
<dbReference type="InterPro" id="IPR000700">
    <property type="entry name" value="PAS-assoc_C"/>
</dbReference>
<keyword evidence="7" id="KW-1185">Reference proteome</keyword>
<dbReference type="SUPFAM" id="SSF55785">
    <property type="entry name" value="PYP-like sensor domain (PAS domain)"/>
    <property type="match status" value="2"/>
</dbReference>
<feature type="domain" description="PAS" evidence="2">
    <location>
        <begin position="367"/>
        <end position="437"/>
    </location>
</feature>
<feature type="transmembrane region" description="Helical" evidence="1">
    <location>
        <begin position="29"/>
        <end position="50"/>
    </location>
</feature>
<dbReference type="Pfam" id="PF00990">
    <property type="entry name" value="GGDEF"/>
    <property type="match status" value="1"/>
</dbReference>
<dbReference type="Pfam" id="PF00563">
    <property type="entry name" value="EAL"/>
    <property type="match status" value="1"/>
</dbReference>
<dbReference type="SUPFAM" id="SSF141868">
    <property type="entry name" value="EAL domain-like"/>
    <property type="match status" value="1"/>
</dbReference>
<dbReference type="InterPro" id="IPR029787">
    <property type="entry name" value="Nucleotide_cyclase"/>
</dbReference>
<dbReference type="SMART" id="SM00086">
    <property type="entry name" value="PAC"/>
    <property type="match status" value="2"/>
</dbReference>
<dbReference type="NCBIfam" id="TIGR00229">
    <property type="entry name" value="sensory_box"/>
    <property type="match status" value="2"/>
</dbReference>
<dbReference type="SMART" id="SM00052">
    <property type="entry name" value="EAL"/>
    <property type="match status" value="1"/>
</dbReference>
<evidence type="ECO:0000259" key="4">
    <source>
        <dbReference type="PROSITE" id="PS50883"/>
    </source>
</evidence>
<dbReference type="InterPro" id="IPR035919">
    <property type="entry name" value="EAL_sf"/>
</dbReference>
<dbReference type="PANTHER" id="PTHR44757">
    <property type="entry name" value="DIGUANYLATE CYCLASE DGCP"/>
    <property type="match status" value="1"/>
</dbReference>
<dbReference type="PROSITE" id="PS50112">
    <property type="entry name" value="PAS"/>
    <property type="match status" value="2"/>
</dbReference>
<dbReference type="PROSITE" id="PS50113">
    <property type="entry name" value="PAC"/>
    <property type="match status" value="1"/>
</dbReference>